<dbReference type="EMBL" id="JARKIE010000152">
    <property type="protein sequence ID" value="KAJ7675154.1"/>
    <property type="molecule type" value="Genomic_DNA"/>
</dbReference>
<name>A0AAD7D2A8_MYCRO</name>
<proteinExistence type="predicted"/>
<organism evidence="2 3">
    <name type="scientific">Mycena rosella</name>
    <name type="common">Pink bonnet</name>
    <name type="synonym">Agaricus rosellus</name>
    <dbReference type="NCBI Taxonomy" id="1033263"/>
    <lineage>
        <taxon>Eukaryota</taxon>
        <taxon>Fungi</taxon>
        <taxon>Dikarya</taxon>
        <taxon>Basidiomycota</taxon>
        <taxon>Agaricomycotina</taxon>
        <taxon>Agaricomycetes</taxon>
        <taxon>Agaricomycetidae</taxon>
        <taxon>Agaricales</taxon>
        <taxon>Marasmiineae</taxon>
        <taxon>Mycenaceae</taxon>
        <taxon>Mycena</taxon>
    </lineage>
</organism>
<dbReference type="Proteomes" id="UP001221757">
    <property type="component" value="Unassembled WGS sequence"/>
</dbReference>
<comment type="caution">
    <text evidence="2">The sequence shown here is derived from an EMBL/GenBank/DDBJ whole genome shotgun (WGS) entry which is preliminary data.</text>
</comment>
<evidence type="ECO:0000313" key="2">
    <source>
        <dbReference type="EMBL" id="KAJ7675154.1"/>
    </source>
</evidence>
<gene>
    <name evidence="2" type="ORF">B0H17DRAFT_1140467</name>
</gene>
<evidence type="ECO:0000313" key="3">
    <source>
        <dbReference type="Proteomes" id="UP001221757"/>
    </source>
</evidence>
<feature type="compositionally biased region" description="Basic and acidic residues" evidence="1">
    <location>
        <begin position="136"/>
        <end position="145"/>
    </location>
</feature>
<reference evidence="2" key="1">
    <citation type="submission" date="2023-03" db="EMBL/GenBank/DDBJ databases">
        <title>Massive genome expansion in bonnet fungi (Mycena s.s.) driven by repeated elements and novel gene families across ecological guilds.</title>
        <authorList>
            <consortium name="Lawrence Berkeley National Laboratory"/>
            <person name="Harder C.B."/>
            <person name="Miyauchi S."/>
            <person name="Viragh M."/>
            <person name="Kuo A."/>
            <person name="Thoen E."/>
            <person name="Andreopoulos B."/>
            <person name="Lu D."/>
            <person name="Skrede I."/>
            <person name="Drula E."/>
            <person name="Henrissat B."/>
            <person name="Morin E."/>
            <person name="Kohler A."/>
            <person name="Barry K."/>
            <person name="LaButti K."/>
            <person name="Morin E."/>
            <person name="Salamov A."/>
            <person name="Lipzen A."/>
            <person name="Mereny Z."/>
            <person name="Hegedus B."/>
            <person name="Baldrian P."/>
            <person name="Stursova M."/>
            <person name="Weitz H."/>
            <person name="Taylor A."/>
            <person name="Grigoriev I.V."/>
            <person name="Nagy L.G."/>
            <person name="Martin F."/>
            <person name="Kauserud H."/>
        </authorList>
    </citation>
    <scope>NUCLEOTIDE SEQUENCE</scope>
    <source>
        <strain evidence="2">CBHHK067</strain>
    </source>
</reference>
<dbReference type="AlphaFoldDB" id="A0AAD7D2A8"/>
<feature type="region of interest" description="Disordered" evidence="1">
    <location>
        <begin position="111"/>
        <end position="163"/>
    </location>
</feature>
<accession>A0AAD7D2A8</accession>
<protein>
    <submittedName>
        <fullName evidence="2">Uncharacterized protein</fullName>
    </submittedName>
</protein>
<evidence type="ECO:0000256" key="1">
    <source>
        <dbReference type="SAM" id="MobiDB-lite"/>
    </source>
</evidence>
<feature type="compositionally biased region" description="Low complexity" evidence="1">
    <location>
        <begin position="148"/>
        <end position="163"/>
    </location>
</feature>
<sequence>MPVHSDNSWAPAFLSGTGRVILPTYLPTYLGGTGRRTLKPPTPNAKLTPPIRLALRAHGSCHPAILSARPASFNNIFKLASLEHAVGSANEMRLGDGVQLWVVSGGADQQARAADRREDGSMRTNADEAPDVNPPLEKKTRRETSLRPPASSEADPASPDAHA</sequence>
<keyword evidence="3" id="KW-1185">Reference proteome</keyword>